<evidence type="ECO:0000256" key="6">
    <source>
        <dbReference type="ARBA" id="ARBA00025643"/>
    </source>
</evidence>
<dbReference type="Pfam" id="PF13144">
    <property type="entry name" value="ChapFlgA"/>
    <property type="match status" value="1"/>
</dbReference>
<proteinExistence type="inferred from homology"/>
<comment type="similarity">
    <text evidence="2 7">Belongs to the FlgA family.</text>
</comment>
<keyword evidence="4" id="KW-0732">Signal</keyword>
<dbReference type="SMART" id="SM00858">
    <property type="entry name" value="SAF"/>
    <property type="match status" value="1"/>
</dbReference>
<dbReference type="Proteomes" id="UP000324760">
    <property type="component" value="Chromosome"/>
</dbReference>
<dbReference type="InterPro" id="IPR017585">
    <property type="entry name" value="SAF_FlgA"/>
</dbReference>
<dbReference type="CDD" id="cd11614">
    <property type="entry name" value="SAF_CpaB_FlgA_like"/>
    <property type="match status" value="1"/>
</dbReference>
<dbReference type="KEGG" id="ncu:F0U83_03100"/>
<dbReference type="OrthoDB" id="1669037at2"/>
<keyword evidence="10" id="KW-1185">Reference proteome</keyword>
<dbReference type="GO" id="GO:0044780">
    <property type="term" value="P:bacterial-type flagellum assembly"/>
    <property type="evidence" value="ECO:0007669"/>
    <property type="project" value="InterPro"/>
</dbReference>
<evidence type="ECO:0000256" key="3">
    <source>
        <dbReference type="ARBA" id="ARBA00014754"/>
    </source>
</evidence>
<reference evidence="9 10" key="1">
    <citation type="journal article" date="2019" name="Biochem. Eng. J.">
        <title>Metabolic engineering of the marine bacteria Neptunomonas concharum for the production of acetoin and meso-2,3-butanediol from acetate.</title>
        <authorList>
            <person name="Li W."/>
            <person name="Pu N."/>
            <person name="Liu C.-X."/>
            <person name="Yuan Q.-P."/>
            <person name="Li Z.-J."/>
        </authorList>
    </citation>
    <scope>NUCLEOTIDE SEQUENCE [LARGE SCALE GENOMIC DNA]</scope>
    <source>
        <strain evidence="9 10">JCM17730</strain>
    </source>
</reference>
<evidence type="ECO:0000313" key="10">
    <source>
        <dbReference type="Proteomes" id="UP000324760"/>
    </source>
</evidence>
<evidence type="ECO:0000256" key="1">
    <source>
        <dbReference type="ARBA" id="ARBA00004418"/>
    </source>
</evidence>
<evidence type="ECO:0000256" key="2">
    <source>
        <dbReference type="ARBA" id="ARBA00010474"/>
    </source>
</evidence>
<name>A0A5P1R808_9GAMM</name>
<feature type="domain" description="SAF" evidence="8">
    <location>
        <begin position="115"/>
        <end position="177"/>
    </location>
</feature>
<dbReference type="PANTHER" id="PTHR36307:SF1">
    <property type="entry name" value="FLAGELLA BASAL BODY P-RING FORMATION PROTEIN FLGA"/>
    <property type="match status" value="1"/>
</dbReference>
<dbReference type="PANTHER" id="PTHR36307">
    <property type="entry name" value="FLAGELLA BASAL BODY P-RING FORMATION PROTEIN FLGA"/>
    <property type="match status" value="1"/>
</dbReference>
<keyword evidence="5 7" id="KW-0574">Periplasm</keyword>
<dbReference type="AlphaFoldDB" id="A0A5P1R808"/>
<evidence type="ECO:0000256" key="7">
    <source>
        <dbReference type="RuleBase" id="RU362063"/>
    </source>
</evidence>
<protein>
    <recommendedName>
        <fullName evidence="3 7">Flagella basal body P-ring formation protein FlgA</fullName>
    </recommendedName>
</protein>
<evidence type="ECO:0000313" key="9">
    <source>
        <dbReference type="EMBL" id="QEQ95770.1"/>
    </source>
</evidence>
<gene>
    <name evidence="9" type="primary">flgA</name>
    <name evidence="9" type="ORF">F0U83_03100</name>
</gene>
<keyword evidence="7" id="KW-1005">Bacterial flagellum biogenesis</keyword>
<evidence type="ECO:0000256" key="5">
    <source>
        <dbReference type="ARBA" id="ARBA00022764"/>
    </source>
</evidence>
<keyword evidence="9" id="KW-0282">Flagellum</keyword>
<dbReference type="InterPro" id="IPR039246">
    <property type="entry name" value="Flagellar_FlgA"/>
</dbReference>
<evidence type="ECO:0000256" key="4">
    <source>
        <dbReference type="ARBA" id="ARBA00022729"/>
    </source>
</evidence>
<comment type="subcellular location">
    <subcellularLocation>
        <location evidence="1 7">Periplasm</location>
    </subcellularLocation>
</comment>
<dbReference type="Gene3D" id="3.90.1210.10">
    <property type="entry name" value="Antifreeze-like/N-acetylneuraminic acid synthase C-terminal domain"/>
    <property type="match status" value="1"/>
</dbReference>
<dbReference type="InterPro" id="IPR013974">
    <property type="entry name" value="SAF"/>
</dbReference>
<dbReference type="GO" id="GO:0042597">
    <property type="term" value="C:periplasmic space"/>
    <property type="evidence" value="ECO:0007669"/>
    <property type="project" value="UniProtKB-SubCell"/>
</dbReference>
<dbReference type="EMBL" id="CP043869">
    <property type="protein sequence ID" value="QEQ95770.1"/>
    <property type="molecule type" value="Genomic_DNA"/>
</dbReference>
<dbReference type="NCBIfam" id="TIGR03170">
    <property type="entry name" value="flgA_cterm"/>
    <property type="match status" value="1"/>
</dbReference>
<comment type="function">
    <text evidence="6 7">Involved in the assembly process of the P-ring formation. It may associate with FlgF on the rod constituting a structure essential for the P-ring assembly or may act as a modulator protein for the P-ring assembly.</text>
</comment>
<dbReference type="Gene3D" id="2.30.30.760">
    <property type="match status" value="1"/>
</dbReference>
<evidence type="ECO:0000259" key="8">
    <source>
        <dbReference type="SMART" id="SM00858"/>
    </source>
</evidence>
<organism evidence="9 10">
    <name type="scientific">Neptunomonas concharum</name>
    <dbReference type="NCBI Taxonomy" id="1031538"/>
    <lineage>
        <taxon>Bacteria</taxon>
        <taxon>Pseudomonadati</taxon>
        <taxon>Pseudomonadota</taxon>
        <taxon>Gammaproteobacteria</taxon>
        <taxon>Oceanospirillales</taxon>
        <taxon>Oceanospirillaceae</taxon>
        <taxon>Neptunomonas</taxon>
    </lineage>
</organism>
<accession>A0A5P1R808</accession>
<keyword evidence="9" id="KW-0969">Cilium</keyword>
<sequence length="240" mass="26452">MLCSGAPVSFFRVTFLIGYITLFFSFFVQNALAAKDLQGYITSRLTEHFTAKIPNADITIVINSINDQVNLRKCSNFDFSLPTELPKGGRISLRVTCTSPDYWATYAVGKINAYAPIAVAAKAISKGSVVRANDIRFVRQNLSLLSQGFYTQPEEIIGLSARRHIANNAPITPQMMLPADLINKGESIIIEAKKGALVVRTQGLALENGYQGQQIRVLNERSQKEIRARVVRRGVVSASE</sequence>
<keyword evidence="9" id="KW-0966">Cell projection</keyword>